<gene>
    <name evidence="1" type="ORF">R5R35_008416</name>
</gene>
<name>A0AAN9Z8X4_9ORTH</name>
<proteinExistence type="predicted"/>
<evidence type="ECO:0008006" key="3">
    <source>
        <dbReference type="Google" id="ProtNLM"/>
    </source>
</evidence>
<dbReference type="AlphaFoldDB" id="A0AAN9Z8X4"/>
<dbReference type="InterPro" id="IPR038899">
    <property type="entry name" value="METTL22"/>
</dbReference>
<evidence type="ECO:0000313" key="2">
    <source>
        <dbReference type="Proteomes" id="UP001378592"/>
    </source>
</evidence>
<dbReference type="InterPro" id="IPR029063">
    <property type="entry name" value="SAM-dependent_MTases_sf"/>
</dbReference>
<dbReference type="EMBL" id="JAZDUA010000090">
    <property type="protein sequence ID" value="KAK7868606.1"/>
    <property type="molecule type" value="Genomic_DNA"/>
</dbReference>
<protein>
    <recommendedName>
        <fullName evidence="3">Methyltransferase-like protein 22</fullName>
    </recommendedName>
</protein>
<dbReference type="PANTHER" id="PTHR23108">
    <property type="entry name" value="METHYLTRANSFERASE-RELATED"/>
    <property type="match status" value="1"/>
</dbReference>
<comment type="caution">
    <text evidence="1">The sequence shown here is derived from an EMBL/GenBank/DDBJ whole genome shotgun (WGS) entry which is preliminary data.</text>
</comment>
<reference evidence="1 2" key="1">
    <citation type="submission" date="2024-03" db="EMBL/GenBank/DDBJ databases">
        <title>The genome assembly and annotation of the cricket Gryllus longicercus Weissman &amp; Gray.</title>
        <authorList>
            <person name="Szrajer S."/>
            <person name="Gray D."/>
            <person name="Ylla G."/>
        </authorList>
    </citation>
    <scope>NUCLEOTIDE SEQUENCE [LARGE SCALE GENOMIC DNA]</scope>
    <source>
        <strain evidence="1">DAG 2021-001</strain>
        <tissue evidence="1">Whole body minus gut</tissue>
    </source>
</reference>
<dbReference type="Pfam" id="PF10294">
    <property type="entry name" value="Methyltransf_16"/>
    <property type="match status" value="1"/>
</dbReference>
<sequence>MKTVLNFMMSSEEYQVTSEIHEKSDVDTSAKPHVSPKNIITNFVFKVPSFLSWITGNLNGLRVDEDGDLLVRRRNMPAQDAVIAIEQSHSTTLQFVGLQVWRGALVLADFMLHNGLSLIKDQTVLELGSGTGLSSIVAAMFAEEVICTDVDIGTILELIKANFARNNKYIKAKYSVLGLDFYARQWSNNLEAKLTVVSVVIVADVVYDNDLTEAFVRTLERIMNVPPKKTVFIALEKRYVFTVADLDCVAPCYDFFIGCLDKAQAKSNPQWKVDLLPIDFPQFFKYERMKELVLMRISL</sequence>
<evidence type="ECO:0000313" key="1">
    <source>
        <dbReference type="EMBL" id="KAK7868606.1"/>
    </source>
</evidence>
<dbReference type="Proteomes" id="UP001378592">
    <property type="component" value="Unassembled WGS sequence"/>
</dbReference>
<dbReference type="SUPFAM" id="SSF53335">
    <property type="entry name" value="S-adenosyl-L-methionine-dependent methyltransferases"/>
    <property type="match status" value="1"/>
</dbReference>
<dbReference type="InterPro" id="IPR019410">
    <property type="entry name" value="Methyltransf_16"/>
</dbReference>
<dbReference type="PANTHER" id="PTHR23108:SF0">
    <property type="entry name" value="METHYLTRANSFERASE-LIKE PROTEIN 22"/>
    <property type="match status" value="1"/>
</dbReference>
<keyword evidence="2" id="KW-1185">Reference proteome</keyword>
<organism evidence="1 2">
    <name type="scientific">Gryllus longicercus</name>
    <dbReference type="NCBI Taxonomy" id="2509291"/>
    <lineage>
        <taxon>Eukaryota</taxon>
        <taxon>Metazoa</taxon>
        <taxon>Ecdysozoa</taxon>
        <taxon>Arthropoda</taxon>
        <taxon>Hexapoda</taxon>
        <taxon>Insecta</taxon>
        <taxon>Pterygota</taxon>
        <taxon>Neoptera</taxon>
        <taxon>Polyneoptera</taxon>
        <taxon>Orthoptera</taxon>
        <taxon>Ensifera</taxon>
        <taxon>Gryllidea</taxon>
        <taxon>Grylloidea</taxon>
        <taxon>Gryllidae</taxon>
        <taxon>Gryllinae</taxon>
        <taxon>Gryllus</taxon>
    </lineage>
</organism>
<accession>A0AAN9Z8X4</accession>
<dbReference type="GO" id="GO:0005634">
    <property type="term" value="C:nucleus"/>
    <property type="evidence" value="ECO:0007669"/>
    <property type="project" value="TreeGrafter"/>
</dbReference>
<dbReference type="Gene3D" id="3.40.50.150">
    <property type="entry name" value="Vaccinia Virus protein VP39"/>
    <property type="match status" value="1"/>
</dbReference>
<dbReference type="GO" id="GO:0008276">
    <property type="term" value="F:protein methyltransferase activity"/>
    <property type="evidence" value="ECO:0007669"/>
    <property type="project" value="InterPro"/>
</dbReference>